<dbReference type="Proteomes" id="UP001497453">
    <property type="component" value="Chromosome 8"/>
</dbReference>
<organism evidence="1 2">
    <name type="scientific">Somion occarium</name>
    <dbReference type="NCBI Taxonomy" id="3059160"/>
    <lineage>
        <taxon>Eukaryota</taxon>
        <taxon>Fungi</taxon>
        <taxon>Dikarya</taxon>
        <taxon>Basidiomycota</taxon>
        <taxon>Agaricomycotina</taxon>
        <taxon>Agaricomycetes</taxon>
        <taxon>Polyporales</taxon>
        <taxon>Cerrenaceae</taxon>
        <taxon>Somion</taxon>
    </lineage>
</organism>
<sequence length="569" mass="63309">MASTPRSSNQIDIFEQRAYATLQGGENGDEDAAVDELRRRNSQILLLQLPDKILLAIVEHHTHIFRWLAWDSTTNIRRLMEKYKILAMSQVCHRLRTLLTSSPSPWRVITSLPHTNTSFVLELLHRAIPHPVDFIAVTNAPYGPLLPQLQAAIPFMHSLVIELCEGFYDVKPDDFQPLSGVAPYLRSLKLTQPVVSETGRLSIPNIVDGVNCPELVSLEVVNIAFSPAQFTWSGQLTHLILLVDPDPGAEFTSPLVMDVHVLLMNVLSHLPLLKDLELDGVFPPSKNNYQLLTGIKVDLCHLRQLRVANHGRSPSLLLKHVNIPVGARVEVDFKSVMHESSVRELIEILSQKLSAGATLDGFVVRPVTGGGQDAFIAGYTEVDSVSEFCSESGDLPFQFKIFIPSALRQQPWPSMVFGTLARLPLHNVKMFHMDKWASTYSTSDMVTLLQAMPLIHTLCWSGRTFEQLVSLLMADFKEVEGAEGVTLPNESPILSSLKTLIIRTADLGDDSNAVQASQSLCLALKARQEQQMPVHSLLLYDCTQVSQENLRLLAPYVNECFHDDALISV</sequence>
<keyword evidence="2" id="KW-1185">Reference proteome</keyword>
<dbReference type="SUPFAM" id="SSF52047">
    <property type="entry name" value="RNI-like"/>
    <property type="match status" value="1"/>
</dbReference>
<evidence type="ECO:0000313" key="2">
    <source>
        <dbReference type="Proteomes" id="UP001497453"/>
    </source>
</evidence>
<evidence type="ECO:0000313" key="1">
    <source>
        <dbReference type="EMBL" id="CAL1715686.1"/>
    </source>
</evidence>
<evidence type="ECO:0008006" key="3">
    <source>
        <dbReference type="Google" id="ProtNLM"/>
    </source>
</evidence>
<proteinExistence type="predicted"/>
<name>A0ABP1E6K9_9APHY</name>
<accession>A0ABP1E6K9</accession>
<gene>
    <name evidence="1" type="ORF">GFSPODELE1_LOCUS10371</name>
</gene>
<reference evidence="2" key="1">
    <citation type="submission" date="2024-04" db="EMBL/GenBank/DDBJ databases">
        <authorList>
            <person name="Shaw F."/>
            <person name="Minotto A."/>
        </authorList>
    </citation>
    <scope>NUCLEOTIDE SEQUENCE [LARGE SCALE GENOMIC DNA]</scope>
</reference>
<dbReference type="EMBL" id="OZ037951">
    <property type="protein sequence ID" value="CAL1715686.1"/>
    <property type="molecule type" value="Genomic_DNA"/>
</dbReference>
<protein>
    <recommendedName>
        <fullName evidence="3">F-box domain-containing protein</fullName>
    </recommendedName>
</protein>